<dbReference type="EMBL" id="JARRAF010000108">
    <property type="protein sequence ID" value="MDK2127063.1"/>
    <property type="molecule type" value="Genomic_DNA"/>
</dbReference>
<sequence>MVSEIRSAYANTLRRSRPRRGDKWRLDEVYLSMNGRRHYLWRAVDQEGHAFENLAG</sequence>
<name>A0ABT7E432_9NEIS</name>
<evidence type="ECO:0000259" key="1">
    <source>
        <dbReference type="Pfam" id="PF13610"/>
    </source>
</evidence>
<keyword evidence="3" id="KW-1185">Reference proteome</keyword>
<evidence type="ECO:0000313" key="2">
    <source>
        <dbReference type="EMBL" id="MDK2127063.1"/>
    </source>
</evidence>
<comment type="caution">
    <text evidence="2">The sequence shown here is derived from an EMBL/GenBank/DDBJ whole genome shotgun (WGS) entry which is preliminary data.</text>
</comment>
<gene>
    <name evidence="2" type="ORF">PZA18_23780</name>
</gene>
<organism evidence="2 3">
    <name type="scientific">Parachitinimonas caeni</name>
    <dbReference type="NCBI Taxonomy" id="3031301"/>
    <lineage>
        <taxon>Bacteria</taxon>
        <taxon>Pseudomonadati</taxon>
        <taxon>Pseudomonadota</taxon>
        <taxon>Betaproteobacteria</taxon>
        <taxon>Neisseriales</taxon>
        <taxon>Chitinibacteraceae</taxon>
        <taxon>Parachitinimonas</taxon>
    </lineage>
</organism>
<dbReference type="Proteomes" id="UP001172778">
    <property type="component" value="Unassembled WGS sequence"/>
</dbReference>
<reference evidence="2" key="1">
    <citation type="submission" date="2023-03" db="EMBL/GenBank/DDBJ databases">
        <title>Chitinimonas shenzhenensis gen. nov., sp. nov., a novel member of family Burkholderiaceae isolated from activated sludge collected in Shen Zhen, China.</title>
        <authorList>
            <person name="Wang X."/>
        </authorList>
    </citation>
    <scope>NUCLEOTIDE SEQUENCE</scope>
    <source>
        <strain evidence="2">DQS-5</strain>
    </source>
</reference>
<dbReference type="PANTHER" id="PTHR35528">
    <property type="entry name" value="BLL1675 PROTEIN"/>
    <property type="match status" value="1"/>
</dbReference>
<dbReference type="InterPro" id="IPR032874">
    <property type="entry name" value="DDE_dom"/>
</dbReference>
<dbReference type="RefSeq" id="WP_284103379.1">
    <property type="nucleotide sequence ID" value="NZ_JARRAF010000108.1"/>
</dbReference>
<dbReference type="PANTHER" id="PTHR35528:SF3">
    <property type="entry name" value="BLL1675 PROTEIN"/>
    <property type="match status" value="1"/>
</dbReference>
<accession>A0ABT7E432</accession>
<evidence type="ECO:0000313" key="3">
    <source>
        <dbReference type="Proteomes" id="UP001172778"/>
    </source>
</evidence>
<protein>
    <submittedName>
        <fullName evidence="2">DDE-type integrase/transposase/recombinase</fullName>
    </submittedName>
</protein>
<feature type="domain" description="DDE" evidence="1">
    <location>
        <begin position="22"/>
        <end position="51"/>
    </location>
</feature>
<proteinExistence type="predicted"/>
<dbReference type="InterPro" id="IPR052183">
    <property type="entry name" value="IS_Transposase"/>
</dbReference>
<dbReference type="Pfam" id="PF13610">
    <property type="entry name" value="DDE_Tnp_IS240"/>
    <property type="match status" value="1"/>
</dbReference>